<evidence type="ECO:0000256" key="1">
    <source>
        <dbReference type="SAM" id="MobiDB-lite"/>
    </source>
</evidence>
<feature type="compositionally biased region" description="Pro residues" evidence="1">
    <location>
        <begin position="156"/>
        <end position="174"/>
    </location>
</feature>
<sequence>MTRPRLGDRGQAFPIYIVVVAGLLFAALAFFAVGMAGATRSNAQGAADAAALAAAREARDNVFLGLDLLSLTPADWEKIVNGDLLNGKGACGKAVDFATLNDAAAECEPAMPKFTVKVTTNGTVGNSVVPGVGGMKGKATATALIEPRCTLRSAPTPAPTPTTTPAPTPSPSPSPGAGSVTFVCSGKTLTLDPAKPGPLSRLTRTLFSVRLVD</sequence>
<dbReference type="Proteomes" id="UP001520654">
    <property type="component" value="Unassembled WGS sequence"/>
</dbReference>
<organism evidence="4 5">
    <name type="scientific">Streptomyces flavotricini</name>
    <dbReference type="NCBI Taxonomy" id="66888"/>
    <lineage>
        <taxon>Bacteria</taxon>
        <taxon>Bacillati</taxon>
        <taxon>Actinomycetota</taxon>
        <taxon>Actinomycetes</taxon>
        <taxon>Kitasatosporales</taxon>
        <taxon>Streptomycetaceae</taxon>
        <taxon>Streptomyces</taxon>
    </lineage>
</organism>
<keyword evidence="2" id="KW-1133">Transmembrane helix</keyword>
<keyword evidence="2" id="KW-0812">Transmembrane</keyword>
<dbReference type="EMBL" id="JAINUL010000001">
    <property type="protein sequence ID" value="MCC0096277.1"/>
    <property type="molecule type" value="Genomic_DNA"/>
</dbReference>
<accession>A0ABS8E6V8</accession>
<feature type="region of interest" description="Disordered" evidence="1">
    <location>
        <begin position="150"/>
        <end position="179"/>
    </location>
</feature>
<protein>
    <recommendedName>
        <fullName evidence="3">Putative Flp pilus-assembly TadG-like N-terminal domain-containing protein</fullName>
    </recommendedName>
</protein>
<feature type="domain" description="Putative Flp pilus-assembly TadG-like N-terminal" evidence="3">
    <location>
        <begin position="10"/>
        <end position="56"/>
    </location>
</feature>
<keyword evidence="2" id="KW-0472">Membrane</keyword>
<proteinExistence type="predicted"/>
<comment type="caution">
    <text evidence="4">The sequence shown here is derived from an EMBL/GenBank/DDBJ whole genome shotgun (WGS) entry which is preliminary data.</text>
</comment>
<evidence type="ECO:0000259" key="3">
    <source>
        <dbReference type="Pfam" id="PF13400"/>
    </source>
</evidence>
<dbReference type="InterPro" id="IPR028087">
    <property type="entry name" value="Tad_N"/>
</dbReference>
<keyword evidence="5" id="KW-1185">Reference proteome</keyword>
<dbReference type="RefSeq" id="WP_308284591.1">
    <property type="nucleotide sequence ID" value="NZ_JAINUL010000001.1"/>
</dbReference>
<evidence type="ECO:0000313" key="4">
    <source>
        <dbReference type="EMBL" id="MCC0096277.1"/>
    </source>
</evidence>
<reference evidence="4 5" key="1">
    <citation type="submission" date="2021-08" db="EMBL/GenBank/DDBJ databases">
        <title>Genomic Architecture of Streptomyces flavotricini NGL1 and Streptomyces erythrochromogenes HMS4 With Differential Plant Beneficial attributes and laccase production capabilities.</title>
        <authorList>
            <person name="Salwan R."/>
            <person name="Kaur R."/>
            <person name="Sharma V."/>
        </authorList>
    </citation>
    <scope>NUCLEOTIDE SEQUENCE [LARGE SCALE GENOMIC DNA]</scope>
    <source>
        <strain evidence="4 5">NGL1</strain>
    </source>
</reference>
<name>A0ABS8E6V8_9ACTN</name>
<dbReference type="Pfam" id="PF13400">
    <property type="entry name" value="Tad"/>
    <property type="match status" value="1"/>
</dbReference>
<evidence type="ECO:0000313" key="5">
    <source>
        <dbReference type="Proteomes" id="UP001520654"/>
    </source>
</evidence>
<gene>
    <name evidence="4" type="ORF">K7B10_16075</name>
</gene>
<feature type="transmembrane region" description="Helical" evidence="2">
    <location>
        <begin position="12"/>
        <end position="33"/>
    </location>
</feature>
<evidence type="ECO:0000256" key="2">
    <source>
        <dbReference type="SAM" id="Phobius"/>
    </source>
</evidence>